<reference evidence="1 2" key="1">
    <citation type="submission" date="2020-03" db="EMBL/GenBank/DDBJ databases">
        <title>Whole genome sequencing of clinical and environmental type strains of Ochrobactrum.</title>
        <authorList>
            <person name="Dharne M."/>
        </authorList>
    </citation>
    <scope>NUCLEOTIDE SEQUENCE [LARGE SCALE GENOMIC DNA]</scope>
    <source>
        <strain evidence="1 2">CIP 109452</strain>
    </source>
</reference>
<evidence type="ECO:0000313" key="1">
    <source>
        <dbReference type="EMBL" id="NKC04731.1"/>
    </source>
</evidence>
<organism evidence="1 2">
    <name type="scientific">Brucella haematophila</name>
    <dbReference type="NCBI Taxonomy" id="419474"/>
    <lineage>
        <taxon>Bacteria</taxon>
        <taxon>Pseudomonadati</taxon>
        <taxon>Pseudomonadota</taxon>
        <taxon>Alphaproteobacteria</taxon>
        <taxon>Hyphomicrobiales</taxon>
        <taxon>Brucellaceae</taxon>
        <taxon>Brucella/Ochrobactrum group</taxon>
        <taxon>Brucella</taxon>
    </lineage>
</organism>
<dbReference type="EMBL" id="JAAVLN010000003">
    <property type="protein sequence ID" value="NKC04731.1"/>
    <property type="molecule type" value="Genomic_DNA"/>
</dbReference>
<sequence length="73" mass="8199">MSNLAALLNAEPRYVPFSGLRDIDALAGWGRSLQSRFAERLATYWGLPFLALEDGFCVRWNATIHPCRSSKTI</sequence>
<comment type="caution">
    <text evidence="1">The sequence shown here is derived from an EMBL/GenBank/DDBJ whole genome shotgun (WGS) entry which is preliminary data.</text>
</comment>
<gene>
    <name evidence="1" type="ORF">HED55_20530</name>
</gene>
<proteinExistence type="predicted"/>
<keyword evidence="2" id="KW-1185">Reference proteome</keyword>
<evidence type="ECO:0000313" key="2">
    <source>
        <dbReference type="Proteomes" id="UP000704467"/>
    </source>
</evidence>
<name>A0ABX1DP54_9HYPH</name>
<protein>
    <submittedName>
        <fullName evidence="1">Uncharacterized protein</fullName>
    </submittedName>
</protein>
<dbReference type="Proteomes" id="UP000704467">
    <property type="component" value="Unassembled WGS sequence"/>
</dbReference>
<accession>A0ABX1DP54</accession>